<evidence type="ECO:0000313" key="2">
    <source>
        <dbReference type="EMBL" id="AGZ54425.1"/>
    </source>
</evidence>
<feature type="compositionally biased region" description="Polar residues" evidence="1">
    <location>
        <begin position="25"/>
        <end position="39"/>
    </location>
</feature>
<evidence type="ECO:0000256" key="1">
    <source>
        <dbReference type="SAM" id="MobiDB-lite"/>
    </source>
</evidence>
<reference evidence="2 3" key="1">
    <citation type="submission" date="2013-10" db="EMBL/GenBank/DDBJ databases">
        <title>Genome sequence of Mycobacterium kansasii.</title>
        <authorList>
            <consortium name="McGill University Mycobacterium genome consortium"/>
            <person name="Veyrier F.J."/>
            <person name="Behr M.A."/>
        </authorList>
    </citation>
    <scope>NUCLEOTIDE SEQUENCE [LARGE SCALE GENOMIC DNA]</scope>
    <source>
        <strain evidence="2 3">ATCC 12478</strain>
    </source>
</reference>
<protein>
    <submittedName>
        <fullName evidence="2">Uncharacterized protein</fullName>
    </submittedName>
</protein>
<proteinExistence type="predicted"/>
<feature type="region of interest" description="Disordered" evidence="1">
    <location>
        <begin position="18"/>
        <end position="54"/>
    </location>
</feature>
<dbReference type="Proteomes" id="UP000017786">
    <property type="component" value="Chromosome"/>
</dbReference>
<dbReference type="HOGENOM" id="CLU_3045557_0_0_11"/>
<name>U5X256_MYCKA</name>
<dbReference type="KEGG" id="mkn:MKAN_23020"/>
<organism evidence="2 3">
    <name type="scientific">Mycobacterium kansasii ATCC 12478</name>
    <dbReference type="NCBI Taxonomy" id="557599"/>
    <lineage>
        <taxon>Bacteria</taxon>
        <taxon>Bacillati</taxon>
        <taxon>Actinomycetota</taxon>
        <taxon>Actinomycetes</taxon>
        <taxon>Mycobacteriales</taxon>
        <taxon>Mycobacteriaceae</taxon>
        <taxon>Mycobacterium</taxon>
    </lineage>
</organism>
<evidence type="ECO:0000313" key="3">
    <source>
        <dbReference type="Proteomes" id="UP000017786"/>
    </source>
</evidence>
<accession>U5X256</accession>
<dbReference type="EMBL" id="CP006835">
    <property type="protein sequence ID" value="AGZ54425.1"/>
    <property type="molecule type" value="Genomic_DNA"/>
</dbReference>
<dbReference type="AlphaFoldDB" id="U5X256"/>
<sequence>MSVWENRATPASAILRSGAVPEKVSASTANDSDSLSVSSPLMVAPRSPSASGSW</sequence>
<gene>
    <name evidence="2" type="ORF">MKAN_23020</name>
</gene>